<evidence type="ECO:0000256" key="1">
    <source>
        <dbReference type="ARBA" id="ARBA00004123"/>
    </source>
</evidence>
<keyword evidence="5" id="KW-0539">Nucleus</keyword>
<evidence type="ECO:0000256" key="5">
    <source>
        <dbReference type="ARBA" id="ARBA00023242"/>
    </source>
</evidence>
<evidence type="ECO:0000256" key="2">
    <source>
        <dbReference type="ARBA" id="ARBA00023015"/>
    </source>
</evidence>
<comment type="caution">
    <text evidence="8">The sequence shown here is derived from an EMBL/GenBank/DDBJ whole genome shotgun (WGS) entry which is preliminary data.</text>
</comment>
<dbReference type="SUPFAM" id="SSF54171">
    <property type="entry name" value="DNA-binding domain"/>
    <property type="match status" value="1"/>
</dbReference>
<evidence type="ECO:0000256" key="3">
    <source>
        <dbReference type="ARBA" id="ARBA00023125"/>
    </source>
</evidence>
<accession>A0AAE1ITV1</accession>
<dbReference type="PROSITE" id="PS50982">
    <property type="entry name" value="MBD"/>
    <property type="match status" value="1"/>
</dbReference>
<evidence type="ECO:0000259" key="7">
    <source>
        <dbReference type="PROSITE" id="PS50982"/>
    </source>
</evidence>
<dbReference type="Pfam" id="PF01429">
    <property type="entry name" value="MBD"/>
    <property type="match status" value="1"/>
</dbReference>
<dbReference type="InterPro" id="IPR039622">
    <property type="entry name" value="MBD10/11"/>
</dbReference>
<keyword evidence="2" id="KW-0805">Transcription regulation</keyword>
<feature type="compositionally biased region" description="Basic and acidic residues" evidence="6">
    <location>
        <begin position="152"/>
        <end position="190"/>
    </location>
</feature>
<sequence length="310" mass="34202">MASSAEKESLAGEEALSVELPAPPGWKKKFFPKKVGTPKKNEIVFTAPTGEEINNKRQLEQYLKAHPGGPAVSEFDWGTGETPRRSARISEKAKVAPPVDTEPPKKRSRKSSASKKDASQEEKETTDVQMQDTEGTKEDAVVKEVGVNENQEENKEEVTDVKDESVHPVEDKPEEHVDRPNDEDKFKTTEEVVPGMKDNLDGKEAEASENKDDKSEGTKLEDKTEQPEDEAKKEDGPEGLKKVETDNPVEKKVEVEGEHQDINRTEEKEGTKENNEGYHKGTELSRKGEAEVTENGTNGGATGEVGAPRN</sequence>
<dbReference type="EMBL" id="JAWXYG010000012">
    <property type="protein sequence ID" value="KAK4257400.1"/>
    <property type="molecule type" value="Genomic_DNA"/>
</dbReference>
<organism evidence="8 9">
    <name type="scientific">Acacia crassicarpa</name>
    <name type="common">northern wattle</name>
    <dbReference type="NCBI Taxonomy" id="499986"/>
    <lineage>
        <taxon>Eukaryota</taxon>
        <taxon>Viridiplantae</taxon>
        <taxon>Streptophyta</taxon>
        <taxon>Embryophyta</taxon>
        <taxon>Tracheophyta</taxon>
        <taxon>Spermatophyta</taxon>
        <taxon>Magnoliopsida</taxon>
        <taxon>eudicotyledons</taxon>
        <taxon>Gunneridae</taxon>
        <taxon>Pentapetalae</taxon>
        <taxon>rosids</taxon>
        <taxon>fabids</taxon>
        <taxon>Fabales</taxon>
        <taxon>Fabaceae</taxon>
        <taxon>Caesalpinioideae</taxon>
        <taxon>mimosoid clade</taxon>
        <taxon>Acacieae</taxon>
        <taxon>Acacia</taxon>
    </lineage>
</organism>
<feature type="compositionally biased region" description="Basic and acidic residues" evidence="6">
    <location>
        <begin position="198"/>
        <end position="290"/>
    </location>
</feature>
<dbReference type="InterPro" id="IPR016177">
    <property type="entry name" value="DNA-bd_dom_sf"/>
</dbReference>
<dbReference type="GO" id="GO:0003677">
    <property type="term" value="F:DNA binding"/>
    <property type="evidence" value="ECO:0007669"/>
    <property type="project" value="UniProtKB-KW"/>
</dbReference>
<dbReference type="PANTHER" id="PTHR33729:SF6">
    <property type="entry name" value="METHYL-CPG-BINDING DOMAIN-CONTAINING PROTEIN 11"/>
    <property type="match status" value="1"/>
</dbReference>
<feature type="region of interest" description="Disordered" evidence="6">
    <location>
        <begin position="1"/>
        <end position="33"/>
    </location>
</feature>
<feature type="compositionally biased region" description="Basic and acidic residues" evidence="6">
    <location>
        <begin position="114"/>
        <end position="126"/>
    </location>
</feature>
<proteinExistence type="predicted"/>
<name>A0AAE1ITV1_9FABA</name>
<feature type="region of interest" description="Disordered" evidence="6">
    <location>
        <begin position="63"/>
        <end position="310"/>
    </location>
</feature>
<comment type="subcellular location">
    <subcellularLocation>
        <location evidence="1">Nucleus</location>
    </subcellularLocation>
</comment>
<dbReference type="AlphaFoldDB" id="A0AAE1ITV1"/>
<evidence type="ECO:0000313" key="8">
    <source>
        <dbReference type="EMBL" id="KAK4257400.1"/>
    </source>
</evidence>
<dbReference type="Gene3D" id="3.30.890.10">
    <property type="entry name" value="Methyl-cpg-binding Protein 2, Chain A"/>
    <property type="match status" value="1"/>
</dbReference>
<keyword evidence="3" id="KW-0238">DNA-binding</keyword>
<dbReference type="InterPro" id="IPR001739">
    <property type="entry name" value="Methyl_CpG_DNA-bd"/>
</dbReference>
<evidence type="ECO:0000313" key="9">
    <source>
        <dbReference type="Proteomes" id="UP001293593"/>
    </source>
</evidence>
<reference evidence="8" key="1">
    <citation type="submission" date="2023-10" db="EMBL/GenBank/DDBJ databases">
        <title>Chromosome-level genome of the transformable northern wattle, Acacia crassicarpa.</title>
        <authorList>
            <person name="Massaro I."/>
            <person name="Sinha N.R."/>
            <person name="Poethig S."/>
            <person name="Leichty A.R."/>
        </authorList>
    </citation>
    <scope>NUCLEOTIDE SEQUENCE</scope>
    <source>
        <strain evidence="8">Acra3RX</strain>
        <tissue evidence="8">Leaf</tissue>
    </source>
</reference>
<evidence type="ECO:0000256" key="4">
    <source>
        <dbReference type="ARBA" id="ARBA00023163"/>
    </source>
</evidence>
<gene>
    <name evidence="8" type="ORF">QN277_006993</name>
</gene>
<dbReference type="Proteomes" id="UP001293593">
    <property type="component" value="Unassembled WGS sequence"/>
</dbReference>
<dbReference type="GO" id="GO:0005634">
    <property type="term" value="C:nucleus"/>
    <property type="evidence" value="ECO:0007669"/>
    <property type="project" value="UniProtKB-SubCell"/>
</dbReference>
<protein>
    <recommendedName>
        <fullName evidence="7">MBD domain-containing protein</fullName>
    </recommendedName>
</protein>
<keyword evidence="9" id="KW-1185">Reference proteome</keyword>
<feature type="compositionally biased region" description="Basic and acidic residues" evidence="6">
    <location>
        <begin position="82"/>
        <end position="94"/>
    </location>
</feature>
<dbReference type="PANTHER" id="PTHR33729">
    <property type="entry name" value="METHYL-CPG BINDING DOMAIN CONTAINING PROTEIN, EXPRESSED"/>
    <property type="match status" value="1"/>
</dbReference>
<evidence type="ECO:0000256" key="6">
    <source>
        <dbReference type="SAM" id="MobiDB-lite"/>
    </source>
</evidence>
<feature type="domain" description="MBD" evidence="7">
    <location>
        <begin position="12"/>
        <end position="82"/>
    </location>
</feature>
<keyword evidence="4" id="KW-0804">Transcription</keyword>
<feature type="compositionally biased region" description="Basic and acidic residues" evidence="6">
    <location>
        <begin position="1"/>
        <end position="10"/>
    </location>
</feature>